<dbReference type="InterPro" id="IPR013785">
    <property type="entry name" value="Aldolase_TIM"/>
</dbReference>
<protein>
    <submittedName>
        <fullName evidence="1">5-dehydro-4-deoxyglucarate dehydratase</fullName>
        <ecNumber evidence="1">4.2.1.41</ecNumber>
    </submittedName>
</protein>
<name>Q1M4M6_RHIJ3</name>
<dbReference type="EMBL" id="AM236086">
    <property type="protein sequence ID" value="CAK11945.1"/>
    <property type="molecule type" value="Genomic_DNA"/>
</dbReference>
<dbReference type="EnsemblBacteria" id="CAK11945">
    <property type="protein sequence ID" value="CAK11945"/>
    <property type="gene ID" value="pRL120233"/>
</dbReference>
<dbReference type="Gene3D" id="3.20.20.70">
    <property type="entry name" value="Aldolase class I"/>
    <property type="match status" value="1"/>
</dbReference>
<gene>
    <name evidence="1" type="ordered locus">pRL120233</name>
</gene>
<dbReference type="KEGG" id="rle:pRL120233"/>
<proteinExistence type="predicted"/>
<dbReference type="Proteomes" id="UP000006575">
    <property type="component" value="Plasmid pRL12"/>
</dbReference>
<evidence type="ECO:0000313" key="1">
    <source>
        <dbReference type="EMBL" id="CAK11945.1"/>
    </source>
</evidence>
<dbReference type="AlphaFoldDB" id="Q1M4M6"/>
<dbReference type="SUPFAM" id="SSF51569">
    <property type="entry name" value="Aldolase"/>
    <property type="match status" value="1"/>
</dbReference>
<dbReference type="EC" id="4.2.1.41" evidence="1"/>
<accession>Q1M4M6</accession>
<dbReference type="GO" id="GO:0047448">
    <property type="term" value="F:5-dehydro-4-deoxyglucarate dehydratase activity"/>
    <property type="evidence" value="ECO:0007669"/>
    <property type="project" value="UniProtKB-EC"/>
</dbReference>
<keyword evidence="1" id="KW-0456">Lyase</keyword>
<dbReference type="HOGENOM" id="CLU_2919597_0_0_5"/>
<reference evidence="1 2" key="1">
    <citation type="journal article" date="2006" name="Genome Biol.">
        <title>The genome of Rhizobium leguminosarum has recognizable core and accessory components.</title>
        <authorList>
            <person name="Young J.W."/>
            <person name="Crossman L.C."/>
            <person name="Johnston A.W.B."/>
            <person name="Thomson N.R."/>
            <person name="Ghazoui Z.F."/>
            <person name="Hull K.H."/>
            <person name="Wexler M."/>
            <person name="Curson A.R.J."/>
            <person name="Todd J.D."/>
            <person name="Poole P.S."/>
            <person name="Mauchline T.H."/>
            <person name="East A.K."/>
            <person name="Quail M.A."/>
            <person name="Churcher C."/>
            <person name="Arrowsmith C."/>
            <person name="Cherevach A."/>
            <person name="Chillingworth T."/>
            <person name="Clarke K."/>
            <person name="Cronin A."/>
            <person name="Davis P."/>
            <person name="Fraser A."/>
            <person name="Hance Z."/>
            <person name="Hauser H."/>
            <person name="Jagels K."/>
            <person name="Moule S."/>
            <person name="Mungall K."/>
            <person name="Norbertczak H."/>
            <person name="Rabbinowitsch E."/>
            <person name="Sanders M."/>
            <person name="Simmonds M."/>
            <person name="Whitehead S."/>
            <person name="Parkhill J."/>
        </authorList>
    </citation>
    <scope>NUCLEOTIDE SEQUENCE [LARGE SCALE GENOMIC DNA]</scope>
    <source>
        <strain evidence="2">DSM 114642 / LMG 32736 / 3841</strain>
    </source>
</reference>
<geneLocation type="plasmid" evidence="2">
    <name>pRL12</name>
</geneLocation>
<dbReference type="eggNOG" id="COG0329">
    <property type="taxonomic scope" value="Bacteria"/>
</dbReference>
<organism evidence="1 2">
    <name type="scientific">Rhizobium johnstonii (strain DSM 114642 / LMG 32736 / 3841)</name>
    <name type="common">Rhizobium leguminosarum bv. viciae</name>
    <dbReference type="NCBI Taxonomy" id="216596"/>
    <lineage>
        <taxon>Bacteria</taxon>
        <taxon>Pseudomonadati</taxon>
        <taxon>Pseudomonadota</taxon>
        <taxon>Alphaproteobacteria</taxon>
        <taxon>Hyphomicrobiales</taxon>
        <taxon>Rhizobiaceae</taxon>
        <taxon>Rhizobium/Agrobacterium group</taxon>
        <taxon>Rhizobium</taxon>
        <taxon>Rhizobium johnstonii</taxon>
    </lineage>
</organism>
<sequence>MLRDFYYPFARIRDRKAGYAVSAVKAGVRLRGFDAGPVRAPLTDLTDEEVEMMRELIAAAK</sequence>
<evidence type="ECO:0000313" key="2">
    <source>
        <dbReference type="Proteomes" id="UP000006575"/>
    </source>
</evidence>
<keyword evidence="2" id="KW-1185">Reference proteome</keyword>